<sequence length="49" mass="5116">MDYLLLHIWPFMAAATVLGLVSGAIGAVLSARAAARRAAEPRAPGRGLR</sequence>
<dbReference type="RefSeq" id="WP_175561883.1">
    <property type="nucleotide sequence ID" value="NZ_FQUP01000003.1"/>
</dbReference>
<dbReference type="EMBL" id="FQUP01000003">
    <property type="protein sequence ID" value="SHG06414.1"/>
    <property type="molecule type" value="Genomic_DNA"/>
</dbReference>
<dbReference type="AlphaFoldDB" id="A0A1M5GRP4"/>
<keyword evidence="3" id="KW-1185">Reference proteome</keyword>
<keyword evidence="1" id="KW-1133">Transmembrane helix</keyword>
<keyword evidence="1" id="KW-0472">Membrane</keyword>
<evidence type="ECO:0000313" key="2">
    <source>
        <dbReference type="EMBL" id="SHG06414.1"/>
    </source>
</evidence>
<proteinExistence type="predicted"/>
<organism evidence="2 3">
    <name type="scientific">Kaistia soli DSM 19436</name>
    <dbReference type="NCBI Taxonomy" id="1122133"/>
    <lineage>
        <taxon>Bacteria</taxon>
        <taxon>Pseudomonadati</taxon>
        <taxon>Pseudomonadota</taxon>
        <taxon>Alphaproteobacteria</taxon>
        <taxon>Hyphomicrobiales</taxon>
        <taxon>Kaistiaceae</taxon>
        <taxon>Kaistia</taxon>
    </lineage>
</organism>
<evidence type="ECO:0000256" key="1">
    <source>
        <dbReference type="SAM" id="Phobius"/>
    </source>
</evidence>
<protein>
    <submittedName>
        <fullName evidence="2">Uncharacterized protein</fullName>
    </submittedName>
</protein>
<keyword evidence="1" id="KW-0812">Transmembrane</keyword>
<reference evidence="2 3" key="1">
    <citation type="submission" date="2016-11" db="EMBL/GenBank/DDBJ databases">
        <authorList>
            <person name="Jaros S."/>
            <person name="Januszkiewicz K."/>
            <person name="Wedrychowicz H."/>
        </authorList>
    </citation>
    <scope>NUCLEOTIDE SEQUENCE [LARGE SCALE GENOMIC DNA]</scope>
    <source>
        <strain evidence="2 3">DSM 19436</strain>
    </source>
</reference>
<accession>A0A1M5GRP4</accession>
<dbReference type="Proteomes" id="UP000184485">
    <property type="component" value="Unassembled WGS sequence"/>
</dbReference>
<feature type="transmembrane region" description="Helical" evidence="1">
    <location>
        <begin position="6"/>
        <end position="29"/>
    </location>
</feature>
<dbReference type="STRING" id="1122133.SAMN02745157_3501"/>
<evidence type="ECO:0000313" key="3">
    <source>
        <dbReference type="Proteomes" id="UP000184485"/>
    </source>
</evidence>
<name>A0A1M5GRP4_9HYPH</name>
<gene>
    <name evidence="2" type="ORF">SAMN02745157_3501</name>
</gene>